<dbReference type="InterPro" id="IPR039589">
    <property type="entry name" value="TBCC1"/>
</dbReference>
<dbReference type="AlphaFoldDB" id="A0A2V3J596"/>
<keyword evidence="5" id="KW-1185">Reference proteome</keyword>
<name>A0A2V3J596_9FLOR</name>
<feature type="compositionally biased region" description="Basic and acidic residues" evidence="2">
    <location>
        <begin position="686"/>
        <end position="695"/>
    </location>
</feature>
<evidence type="ECO:0000313" key="4">
    <source>
        <dbReference type="EMBL" id="PXF48550.1"/>
    </source>
</evidence>
<dbReference type="Gene3D" id="2.160.20.70">
    <property type="match status" value="1"/>
</dbReference>
<evidence type="ECO:0000259" key="3">
    <source>
        <dbReference type="PROSITE" id="PS51329"/>
    </source>
</evidence>
<feature type="compositionally biased region" description="Low complexity" evidence="2">
    <location>
        <begin position="178"/>
        <end position="198"/>
    </location>
</feature>
<comment type="caution">
    <text evidence="4">The sequence shown here is derived from an EMBL/GenBank/DDBJ whole genome shotgun (WGS) entry which is preliminary data.</text>
</comment>
<feature type="domain" description="C-CAP/cofactor C-like" evidence="3">
    <location>
        <begin position="414"/>
        <end position="559"/>
    </location>
</feature>
<feature type="region of interest" description="Disordered" evidence="2">
    <location>
        <begin position="321"/>
        <end position="351"/>
    </location>
</feature>
<evidence type="ECO:0000256" key="2">
    <source>
        <dbReference type="SAM" id="MobiDB-lite"/>
    </source>
</evidence>
<reference evidence="4 5" key="1">
    <citation type="journal article" date="2018" name="Mol. Biol. Evol.">
        <title>Analysis of the draft genome of the red seaweed Gracilariopsis chorda provides insights into genome size evolution in Rhodophyta.</title>
        <authorList>
            <person name="Lee J."/>
            <person name="Yang E.C."/>
            <person name="Graf L."/>
            <person name="Yang J.H."/>
            <person name="Qiu H."/>
            <person name="Zel Zion U."/>
            <person name="Chan C.X."/>
            <person name="Stephens T.G."/>
            <person name="Weber A.P.M."/>
            <person name="Boo G.H."/>
            <person name="Boo S.M."/>
            <person name="Kim K.M."/>
            <person name="Shin Y."/>
            <person name="Jung M."/>
            <person name="Lee S.J."/>
            <person name="Yim H.S."/>
            <person name="Lee J.H."/>
            <person name="Bhattacharya D."/>
            <person name="Yoon H.S."/>
        </authorList>
    </citation>
    <scope>NUCLEOTIDE SEQUENCE [LARGE SCALE GENOMIC DNA]</scope>
    <source>
        <strain evidence="4 5">SKKU-2015</strain>
        <tissue evidence="4">Whole body</tissue>
    </source>
</reference>
<organism evidence="4 5">
    <name type="scientific">Gracilariopsis chorda</name>
    <dbReference type="NCBI Taxonomy" id="448386"/>
    <lineage>
        <taxon>Eukaryota</taxon>
        <taxon>Rhodophyta</taxon>
        <taxon>Florideophyceae</taxon>
        <taxon>Rhodymeniophycidae</taxon>
        <taxon>Gracilariales</taxon>
        <taxon>Gracilariaceae</taxon>
        <taxon>Gracilariopsis</taxon>
    </lineage>
</organism>
<evidence type="ECO:0000256" key="1">
    <source>
        <dbReference type="ARBA" id="ARBA00008848"/>
    </source>
</evidence>
<sequence length="758" mass="83189">MDERMDDADPEAIGPLWIRRLVFEHSVAVPFLTIAKASQIDFARLAEELLAANVNADRATPPAVTYDAWVAAAGLHARLDSSEDAGIIIEALETNAPDAFVKCNNPENLAPGRQLNYRCLRIPVPELLAFLRLHAAATIASRFREQADAVWPDADQAIVQQSGSAPTSPMPVMSDAGSRTQSQALQSLSLSQTSSPRASPSPSPVSPRLSQSHPPSSQGSPHTQSPGPPSSPGIDGIVRKKTPTHLGSMIQSQSAIIASVQHAFQRETRLVVSNLKTLLLTIASSYGLVPTSNMSMDVVQHESGIVMGGGTVAVESGTLDRQNHHGSLRRANSLGSGQRTSSIEEGSKNSAKSLPITRQMFEHMAFLLTTTCGPSGLYRPVSWVVPQWRDTAEPRAIPLGELVDTVTDAITRIPLLRDMDGSTDVVEIRDIDRKTILRTSIPTTNASVTGYPHAKEIRISNCSDCHFYLLASLGRVSFIACRDCTVFIGACVSASLINCVNVRLHAIARVCRVTNCFDTHLYLCTNRNPQVVGENRGLMFAPYNAAYSKSELQKHLAAVGVDPDANVWDKFYRPAFRSTSMIDRKDPDLTPAVATILPPERFLPFGVPVRSSKPTKSDENNAMPTEKETDLERDAITRMLFTIPVPIPEAYQEQLDKNRSEIFKFRAEIRKMEKKHAALNQTQSEGRGEISDNKNDVPMSDSTSLSPNPMSEEQQGNPSPTKKTLFQFMVNQRFREWLTSSGKIRQLNDLVRLEEVQR</sequence>
<accession>A0A2V3J596</accession>
<comment type="similarity">
    <text evidence="1">Belongs to the TBCC family.</text>
</comment>
<dbReference type="Proteomes" id="UP000247409">
    <property type="component" value="Unassembled WGS sequence"/>
</dbReference>
<dbReference type="Pfam" id="PF07986">
    <property type="entry name" value="TBCC"/>
    <property type="match status" value="1"/>
</dbReference>
<evidence type="ECO:0000313" key="5">
    <source>
        <dbReference type="Proteomes" id="UP000247409"/>
    </source>
</evidence>
<proteinExistence type="inferred from homology"/>
<dbReference type="PANTHER" id="PTHR16052:SF0">
    <property type="entry name" value="TBCC DOMAIN-CONTAINING PROTEIN 1"/>
    <property type="match status" value="1"/>
</dbReference>
<dbReference type="PANTHER" id="PTHR16052">
    <property type="entry name" value="TBCC DOMAIN-CONTAINING PROTEIN 1"/>
    <property type="match status" value="1"/>
</dbReference>
<dbReference type="PROSITE" id="PS51329">
    <property type="entry name" value="C_CAP_COFACTOR_C"/>
    <property type="match status" value="1"/>
</dbReference>
<gene>
    <name evidence="4" type="ORF">BWQ96_01719</name>
</gene>
<feature type="region of interest" description="Disordered" evidence="2">
    <location>
        <begin position="607"/>
        <end position="633"/>
    </location>
</feature>
<feature type="compositionally biased region" description="Polar residues" evidence="2">
    <location>
        <begin position="333"/>
        <end position="351"/>
    </location>
</feature>
<dbReference type="InterPro" id="IPR017901">
    <property type="entry name" value="C-CAP_CF_C-like"/>
</dbReference>
<feature type="compositionally biased region" description="Polar residues" evidence="2">
    <location>
        <begin position="700"/>
        <end position="722"/>
    </location>
</feature>
<dbReference type="EMBL" id="NBIV01000013">
    <property type="protein sequence ID" value="PXF48550.1"/>
    <property type="molecule type" value="Genomic_DNA"/>
</dbReference>
<feature type="region of interest" description="Disordered" evidence="2">
    <location>
        <begin position="674"/>
        <end position="722"/>
    </location>
</feature>
<feature type="region of interest" description="Disordered" evidence="2">
    <location>
        <begin position="161"/>
        <end position="240"/>
    </location>
</feature>
<feature type="compositionally biased region" description="Low complexity" evidence="2">
    <location>
        <begin position="206"/>
        <end position="225"/>
    </location>
</feature>
<dbReference type="InterPro" id="IPR016098">
    <property type="entry name" value="CAP/MinC_C"/>
</dbReference>
<dbReference type="OrthoDB" id="3371at2759"/>
<feature type="compositionally biased region" description="Basic and acidic residues" evidence="2">
    <location>
        <begin position="615"/>
        <end position="633"/>
    </location>
</feature>
<dbReference type="STRING" id="448386.A0A2V3J596"/>
<protein>
    <submittedName>
        <fullName evidence="4">TBCC domain-containing protein 1</fullName>
    </submittedName>
</protein>
<dbReference type="InterPro" id="IPR012945">
    <property type="entry name" value="Tubulin-bd_cofactor_C_dom"/>
</dbReference>